<feature type="region of interest" description="Disordered" evidence="1">
    <location>
        <begin position="21"/>
        <end position="56"/>
    </location>
</feature>
<organism evidence="2 3">
    <name type="scientific">Rhizophlyctis rosea</name>
    <dbReference type="NCBI Taxonomy" id="64517"/>
    <lineage>
        <taxon>Eukaryota</taxon>
        <taxon>Fungi</taxon>
        <taxon>Fungi incertae sedis</taxon>
        <taxon>Chytridiomycota</taxon>
        <taxon>Chytridiomycota incertae sedis</taxon>
        <taxon>Chytridiomycetes</taxon>
        <taxon>Rhizophlyctidales</taxon>
        <taxon>Rhizophlyctidaceae</taxon>
        <taxon>Rhizophlyctis</taxon>
    </lineage>
</organism>
<feature type="compositionally biased region" description="Basic and acidic residues" evidence="1">
    <location>
        <begin position="21"/>
        <end position="36"/>
    </location>
</feature>
<dbReference type="Proteomes" id="UP001212841">
    <property type="component" value="Unassembled WGS sequence"/>
</dbReference>
<accession>A0AAD5X024</accession>
<comment type="caution">
    <text evidence="2">The sequence shown here is derived from an EMBL/GenBank/DDBJ whole genome shotgun (WGS) entry which is preliminary data.</text>
</comment>
<keyword evidence="3" id="KW-1185">Reference proteome</keyword>
<dbReference type="EMBL" id="JADGJD010000894">
    <property type="protein sequence ID" value="KAJ3047826.1"/>
    <property type="molecule type" value="Genomic_DNA"/>
</dbReference>
<name>A0AAD5X024_9FUNG</name>
<dbReference type="AlphaFoldDB" id="A0AAD5X024"/>
<reference evidence="2" key="1">
    <citation type="submission" date="2020-05" db="EMBL/GenBank/DDBJ databases">
        <title>Phylogenomic resolution of chytrid fungi.</title>
        <authorList>
            <person name="Stajich J.E."/>
            <person name="Amses K."/>
            <person name="Simmons R."/>
            <person name="Seto K."/>
            <person name="Myers J."/>
            <person name="Bonds A."/>
            <person name="Quandt C.A."/>
            <person name="Barry K."/>
            <person name="Liu P."/>
            <person name="Grigoriev I."/>
            <person name="Longcore J.E."/>
            <person name="James T.Y."/>
        </authorList>
    </citation>
    <scope>NUCLEOTIDE SEQUENCE</scope>
    <source>
        <strain evidence="2">JEL0318</strain>
    </source>
</reference>
<sequence length="56" mass="6034">MIVYFAISLLESLAISRLKKEHDSEIRAMREGEGRGKGKGKAGADGEDDGPGEKND</sequence>
<evidence type="ECO:0000313" key="2">
    <source>
        <dbReference type="EMBL" id="KAJ3047826.1"/>
    </source>
</evidence>
<protein>
    <submittedName>
        <fullName evidence="2">Uncharacterized protein</fullName>
    </submittedName>
</protein>
<evidence type="ECO:0000256" key="1">
    <source>
        <dbReference type="SAM" id="MobiDB-lite"/>
    </source>
</evidence>
<gene>
    <name evidence="2" type="ORF">HK097_011142</name>
</gene>
<proteinExistence type="predicted"/>
<evidence type="ECO:0000313" key="3">
    <source>
        <dbReference type="Proteomes" id="UP001212841"/>
    </source>
</evidence>